<feature type="transmembrane region" description="Helical" evidence="13">
    <location>
        <begin position="35"/>
        <end position="55"/>
    </location>
</feature>
<dbReference type="AlphaFoldDB" id="A0A8H4RDN6"/>
<evidence type="ECO:0000256" key="2">
    <source>
        <dbReference type="ARBA" id="ARBA00004370"/>
    </source>
</evidence>
<reference evidence="14 15" key="1">
    <citation type="submission" date="2020-03" db="EMBL/GenBank/DDBJ databases">
        <title>Draft Genome Sequence of Cudoniella acicularis.</title>
        <authorList>
            <person name="Buettner E."/>
            <person name="Kellner H."/>
        </authorList>
    </citation>
    <scope>NUCLEOTIDE SEQUENCE [LARGE SCALE GENOMIC DNA]</scope>
    <source>
        <strain evidence="14 15">DSM 108380</strain>
    </source>
</reference>
<dbReference type="GO" id="GO:0016020">
    <property type="term" value="C:membrane"/>
    <property type="evidence" value="ECO:0007669"/>
    <property type="project" value="UniProtKB-SubCell"/>
</dbReference>
<organism evidence="14 15">
    <name type="scientific">Cudoniella acicularis</name>
    <dbReference type="NCBI Taxonomy" id="354080"/>
    <lineage>
        <taxon>Eukaryota</taxon>
        <taxon>Fungi</taxon>
        <taxon>Dikarya</taxon>
        <taxon>Ascomycota</taxon>
        <taxon>Pezizomycotina</taxon>
        <taxon>Leotiomycetes</taxon>
        <taxon>Helotiales</taxon>
        <taxon>Tricladiaceae</taxon>
        <taxon>Cudoniella</taxon>
    </lineage>
</organism>
<feature type="transmembrane region" description="Helical" evidence="13">
    <location>
        <begin position="61"/>
        <end position="83"/>
    </location>
</feature>
<keyword evidence="7 13" id="KW-1133">Transmembrane helix</keyword>
<dbReference type="InterPro" id="IPR001128">
    <property type="entry name" value="Cyt_P450"/>
</dbReference>
<keyword evidence="15" id="KW-1185">Reference proteome</keyword>
<protein>
    <recommendedName>
        <fullName evidence="16">Cytochrome P450</fullName>
    </recommendedName>
</protein>
<keyword evidence="4 12" id="KW-0349">Heme</keyword>
<evidence type="ECO:0000313" key="15">
    <source>
        <dbReference type="Proteomes" id="UP000566819"/>
    </source>
</evidence>
<evidence type="ECO:0000256" key="12">
    <source>
        <dbReference type="PIRSR" id="PIRSR602401-1"/>
    </source>
</evidence>
<comment type="caution">
    <text evidence="14">The sequence shown here is derived from an EMBL/GenBank/DDBJ whole genome shotgun (WGS) entry which is preliminary data.</text>
</comment>
<evidence type="ECO:0000256" key="7">
    <source>
        <dbReference type="ARBA" id="ARBA00022989"/>
    </source>
</evidence>
<evidence type="ECO:0000256" key="4">
    <source>
        <dbReference type="ARBA" id="ARBA00022617"/>
    </source>
</evidence>
<evidence type="ECO:0000256" key="9">
    <source>
        <dbReference type="ARBA" id="ARBA00023004"/>
    </source>
</evidence>
<gene>
    <name evidence="14" type="ORF">G7Y89_g9962</name>
</gene>
<dbReference type="SUPFAM" id="SSF48264">
    <property type="entry name" value="Cytochrome P450"/>
    <property type="match status" value="1"/>
</dbReference>
<feature type="transmembrane region" description="Helical" evidence="13">
    <location>
        <begin position="6"/>
        <end position="23"/>
    </location>
</feature>
<evidence type="ECO:0000256" key="1">
    <source>
        <dbReference type="ARBA" id="ARBA00001971"/>
    </source>
</evidence>
<comment type="cofactor">
    <cofactor evidence="1 12">
        <name>heme</name>
        <dbReference type="ChEBI" id="CHEBI:30413"/>
    </cofactor>
</comment>
<keyword evidence="9 12" id="KW-0408">Iron</keyword>
<evidence type="ECO:0000256" key="3">
    <source>
        <dbReference type="ARBA" id="ARBA00010617"/>
    </source>
</evidence>
<dbReference type="PANTHER" id="PTHR24305:SF112">
    <property type="entry name" value="L-ORNITHINE-N5-MONOOXYGENASE (EUROFUNG)"/>
    <property type="match status" value="1"/>
</dbReference>
<dbReference type="Proteomes" id="UP000566819">
    <property type="component" value="Unassembled WGS sequence"/>
</dbReference>
<keyword evidence="10" id="KW-0503">Monooxygenase</keyword>
<comment type="similarity">
    <text evidence="3">Belongs to the cytochrome P450 family.</text>
</comment>
<keyword evidence="11 13" id="KW-0472">Membrane</keyword>
<evidence type="ECO:0000256" key="10">
    <source>
        <dbReference type="ARBA" id="ARBA00023033"/>
    </source>
</evidence>
<dbReference type="PRINTS" id="PR00463">
    <property type="entry name" value="EP450I"/>
</dbReference>
<dbReference type="GO" id="GO:1902181">
    <property type="term" value="P:verruculogen biosynthetic process"/>
    <property type="evidence" value="ECO:0007669"/>
    <property type="project" value="UniProtKB-ARBA"/>
</dbReference>
<keyword evidence="5 13" id="KW-0812">Transmembrane</keyword>
<evidence type="ECO:0000256" key="8">
    <source>
        <dbReference type="ARBA" id="ARBA00023002"/>
    </source>
</evidence>
<dbReference type="InterPro" id="IPR036396">
    <property type="entry name" value="Cyt_P450_sf"/>
</dbReference>
<evidence type="ECO:0000256" key="6">
    <source>
        <dbReference type="ARBA" id="ARBA00022723"/>
    </source>
</evidence>
<dbReference type="OrthoDB" id="6692864at2759"/>
<keyword evidence="8" id="KW-0560">Oxidoreductase</keyword>
<dbReference type="CDD" id="cd11061">
    <property type="entry name" value="CYP67-like"/>
    <property type="match status" value="1"/>
</dbReference>
<feature type="binding site" description="axial binding residue" evidence="12">
    <location>
        <position position="482"/>
    </location>
    <ligand>
        <name>heme</name>
        <dbReference type="ChEBI" id="CHEBI:30413"/>
    </ligand>
    <ligandPart>
        <name>Fe</name>
        <dbReference type="ChEBI" id="CHEBI:18248"/>
    </ligandPart>
</feature>
<evidence type="ECO:0000256" key="11">
    <source>
        <dbReference type="ARBA" id="ARBA00023136"/>
    </source>
</evidence>
<keyword evidence="6 12" id="KW-0479">Metal-binding</keyword>
<dbReference type="FunFam" id="1.10.630.10:FF:000063">
    <property type="entry name" value="Cytochrome P450 monooxygenase"/>
    <property type="match status" value="1"/>
</dbReference>
<dbReference type="InterPro" id="IPR002401">
    <property type="entry name" value="Cyt_P450_E_grp-I"/>
</dbReference>
<dbReference type="GO" id="GO:0020037">
    <property type="term" value="F:heme binding"/>
    <property type="evidence" value="ECO:0007669"/>
    <property type="project" value="InterPro"/>
</dbReference>
<sequence length="540" mass="61491">MSLPLSYNLLAAAIGIASHLAYFNRGEHHLYGTLYLQLFILSFTTSLSLLTFLLHEPFTQALAKTASLTTFYLLGLYTSLLLYRIIFHPLNKFPGPFGARISNFWFSAHLKDADAYKKIQKLHKQYGDFLRIGSSDMSIIHPKAVSAIYGLKTKCRKAAWYDLTSPMISLQTARQKDVHDRRRRIWSLAFSDAALRGYEDRIRNYRDQLVFQLDAFGGKPVNVPKWFNLYTFDVMGDLAFGTSFDMLASKEEHWAIKLLGVGIEPLSWMFPVWFFRILVALPKLGDDWWKFIRYCSSKLDERINAKPNIPDVMSTLLDPYKGQQPPKEDMQMLRGDSQLIVVAGSDTTAVTLTYIIYELLRHPNHISKLRDEVSPYVSLTGDALHAKIANLDHLNGVIHETLRLHPPVPSALQRLTPPEGIQIGETYIPGNTTVFCPQYVLGRSESVYQNANAFVPERWYLYPEMIKERSAFAPFSAGTYSCIGRPLALLNLRTTLIKLITIFDIAFAPGEDGSTLREKSREHFTMALGDLNVCFVRREQ</sequence>
<dbReference type="EMBL" id="JAAMPI010000848">
    <property type="protein sequence ID" value="KAF4628189.1"/>
    <property type="molecule type" value="Genomic_DNA"/>
</dbReference>
<dbReference type="Gene3D" id="1.10.630.10">
    <property type="entry name" value="Cytochrome P450"/>
    <property type="match status" value="1"/>
</dbReference>
<dbReference type="GO" id="GO:0005506">
    <property type="term" value="F:iron ion binding"/>
    <property type="evidence" value="ECO:0007669"/>
    <property type="project" value="InterPro"/>
</dbReference>
<name>A0A8H4RDN6_9HELO</name>
<dbReference type="Pfam" id="PF00067">
    <property type="entry name" value="p450"/>
    <property type="match status" value="1"/>
</dbReference>
<evidence type="ECO:0000256" key="5">
    <source>
        <dbReference type="ARBA" id="ARBA00022692"/>
    </source>
</evidence>
<evidence type="ECO:0008006" key="16">
    <source>
        <dbReference type="Google" id="ProtNLM"/>
    </source>
</evidence>
<dbReference type="GO" id="GO:0016705">
    <property type="term" value="F:oxidoreductase activity, acting on paired donors, with incorporation or reduction of molecular oxygen"/>
    <property type="evidence" value="ECO:0007669"/>
    <property type="project" value="InterPro"/>
</dbReference>
<accession>A0A8H4RDN6</accession>
<dbReference type="PRINTS" id="PR00385">
    <property type="entry name" value="P450"/>
</dbReference>
<dbReference type="PANTHER" id="PTHR24305">
    <property type="entry name" value="CYTOCHROME P450"/>
    <property type="match status" value="1"/>
</dbReference>
<proteinExistence type="inferred from homology"/>
<evidence type="ECO:0000256" key="13">
    <source>
        <dbReference type="SAM" id="Phobius"/>
    </source>
</evidence>
<dbReference type="InterPro" id="IPR050121">
    <property type="entry name" value="Cytochrome_P450_monoxygenase"/>
</dbReference>
<comment type="subcellular location">
    <subcellularLocation>
        <location evidence="2">Membrane</location>
    </subcellularLocation>
</comment>
<dbReference type="GO" id="GO:0004497">
    <property type="term" value="F:monooxygenase activity"/>
    <property type="evidence" value="ECO:0007669"/>
    <property type="project" value="UniProtKB-KW"/>
</dbReference>
<evidence type="ECO:0000313" key="14">
    <source>
        <dbReference type="EMBL" id="KAF4628189.1"/>
    </source>
</evidence>